<dbReference type="GO" id="GO:0003700">
    <property type="term" value="F:DNA-binding transcription factor activity"/>
    <property type="evidence" value="ECO:0007669"/>
    <property type="project" value="InterPro"/>
</dbReference>
<dbReference type="Proteomes" id="UP000655287">
    <property type="component" value="Unassembled WGS sequence"/>
</dbReference>
<evidence type="ECO:0000259" key="5">
    <source>
        <dbReference type="SMART" id="SM00418"/>
    </source>
</evidence>
<protein>
    <recommendedName>
        <fullName evidence="5">HTH arsR-type domain-containing protein</fullName>
    </recommendedName>
</protein>
<dbReference type="AlphaFoldDB" id="A0A919RAT4"/>
<evidence type="ECO:0000313" key="6">
    <source>
        <dbReference type="EMBL" id="GII80527.1"/>
    </source>
</evidence>
<name>A0A919RAT4_9ACTN</name>
<dbReference type="PANTHER" id="PTHR33154">
    <property type="entry name" value="TRANSCRIPTIONAL REGULATOR, ARSR FAMILY"/>
    <property type="match status" value="1"/>
</dbReference>
<keyword evidence="2" id="KW-0238">DNA-binding</keyword>
<sequence>MKATLYVCTGPAEARPVRREGISVRPMSEQNRLIDDPRAMRALAHPARVTILRRLQIDGPATATECARAAAVSPSACSYHLRMLAKYGFVAEAPGRGDARERVWQARQRGWMLAEPDEITPELAEAKNALAGTVVAEMADEVMRYLAGSPRESREWRQAAVFNHMTLRVNADELAELGRRVTEVLEPYLSRNRPGEAAPPDARVVQAVVHLYPRPAAGRAPAGRQDAPKGGRRG</sequence>
<dbReference type="Pfam" id="PF12840">
    <property type="entry name" value="HTH_20"/>
    <property type="match status" value="1"/>
</dbReference>
<dbReference type="SUPFAM" id="SSF46785">
    <property type="entry name" value="Winged helix' DNA-binding domain"/>
    <property type="match status" value="1"/>
</dbReference>
<dbReference type="SMART" id="SM00418">
    <property type="entry name" value="HTH_ARSR"/>
    <property type="match status" value="1"/>
</dbReference>
<dbReference type="InterPro" id="IPR051081">
    <property type="entry name" value="HTH_MetalResp_TranReg"/>
</dbReference>
<keyword evidence="1" id="KW-0805">Transcription regulation</keyword>
<feature type="compositionally biased region" description="Low complexity" evidence="4">
    <location>
        <begin position="215"/>
        <end position="224"/>
    </location>
</feature>
<dbReference type="InterPro" id="IPR011991">
    <property type="entry name" value="ArsR-like_HTH"/>
</dbReference>
<accession>A0A919RAT4</accession>
<dbReference type="Gene3D" id="1.10.10.10">
    <property type="entry name" value="Winged helix-like DNA-binding domain superfamily/Winged helix DNA-binding domain"/>
    <property type="match status" value="1"/>
</dbReference>
<evidence type="ECO:0000256" key="3">
    <source>
        <dbReference type="ARBA" id="ARBA00023163"/>
    </source>
</evidence>
<evidence type="ECO:0000256" key="2">
    <source>
        <dbReference type="ARBA" id="ARBA00023125"/>
    </source>
</evidence>
<dbReference type="InterPro" id="IPR036390">
    <property type="entry name" value="WH_DNA-bd_sf"/>
</dbReference>
<keyword evidence="7" id="KW-1185">Reference proteome</keyword>
<comment type="caution">
    <text evidence="6">The sequence shown here is derived from an EMBL/GenBank/DDBJ whole genome shotgun (WGS) entry which is preliminary data.</text>
</comment>
<evidence type="ECO:0000256" key="4">
    <source>
        <dbReference type="SAM" id="MobiDB-lite"/>
    </source>
</evidence>
<evidence type="ECO:0000256" key="1">
    <source>
        <dbReference type="ARBA" id="ARBA00023015"/>
    </source>
</evidence>
<reference evidence="6" key="1">
    <citation type="submission" date="2021-01" db="EMBL/GenBank/DDBJ databases">
        <title>Whole genome shotgun sequence of Sphaerisporangium rufum NBRC 109079.</title>
        <authorList>
            <person name="Komaki H."/>
            <person name="Tamura T."/>
        </authorList>
    </citation>
    <scope>NUCLEOTIDE SEQUENCE</scope>
    <source>
        <strain evidence="6">NBRC 109079</strain>
    </source>
</reference>
<dbReference type="InterPro" id="IPR001845">
    <property type="entry name" value="HTH_ArsR_DNA-bd_dom"/>
</dbReference>
<organism evidence="6 7">
    <name type="scientific">Sphaerisporangium rufum</name>
    <dbReference type="NCBI Taxonomy" id="1381558"/>
    <lineage>
        <taxon>Bacteria</taxon>
        <taxon>Bacillati</taxon>
        <taxon>Actinomycetota</taxon>
        <taxon>Actinomycetes</taxon>
        <taxon>Streptosporangiales</taxon>
        <taxon>Streptosporangiaceae</taxon>
        <taxon>Sphaerisporangium</taxon>
    </lineage>
</organism>
<dbReference type="EMBL" id="BOOU01000074">
    <property type="protein sequence ID" value="GII80527.1"/>
    <property type="molecule type" value="Genomic_DNA"/>
</dbReference>
<dbReference type="GO" id="GO:0003677">
    <property type="term" value="F:DNA binding"/>
    <property type="evidence" value="ECO:0007669"/>
    <property type="project" value="UniProtKB-KW"/>
</dbReference>
<feature type="region of interest" description="Disordered" evidence="4">
    <location>
        <begin position="215"/>
        <end position="234"/>
    </location>
</feature>
<feature type="domain" description="HTH arsR-type" evidence="5">
    <location>
        <begin position="38"/>
        <end position="118"/>
    </location>
</feature>
<dbReference type="CDD" id="cd00090">
    <property type="entry name" value="HTH_ARSR"/>
    <property type="match status" value="1"/>
</dbReference>
<evidence type="ECO:0000313" key="7">
    <source>
        <dbReference type="Proteomes" id="UP000655287"/>
    </source>
</evidence>
<dbReference type="InterPro" id="IPR036388">
    <property type="entry name" value="WH-like_DNA-bd_sf"/>
</dbReference>
<dbReference type="PANTHER" id="PTHR33154:SF33">
    <property type="entry name" value="TRANSCRIPTIONAL REPRESSOR SDPR"/>
    <property type="match status" value="1"/>
</dbReference>
<proteinExistence type="predicted"/>
<keyword evidence="3" id="KW-0804">Transcription</keyword>
<gene>
    <name evidence="6" type="ORF">Sru01_55090</name>
</gene>